<evidence type="ECO:0000256" key="2">
    <source>
        <dbReference type="ARBA" id="ARBA00022723"/>
    </source>
</evidence>
<comment type="caution">
    <text evidence="4">The sequence shown here is derived from an EMBL/GenBank/DDBJ whole genome shotgun (WGS) entry which is preliminary data.</text>
</comment>
<dbReference type="GO" id="GO:0003824">
    <property type="term" value="F:catalytic activity"/>
    <property type="evidence" value="ECO:0007669"/>
    <property type="project" value="InterPro"/>
</dbReference>
<evidence type="ECO:0000259" key="3">
    <source>
        <dbReference type="Pfam" id="PF01557"/>
    </source>
</evidence>
<dbReference type="GO" id="GO:0044281">
    <property type="term" value="P:small molecule metabolic process"/>
    <property type="evidence" value="ECO:0007669"/>
    <property type="project" value="UniProtKB-ARBA"/>
</dbReference>
<dbReference type="PANTHER" id="PTHR42796">
    <property type="entry name" value="FUMARYLACETOACETATE HYDROLASE DOMAIN-CONTAINING PROTEIN 2A-RELATED"/>
    <property type="match status" value="1"/>
</dbReference>
<dbReference type="Gene3D" id="3.90.850.10">
    <property type="entry name" value="Fumarylacetoacetase-like, C-terminal domain"/>
    <property type="match status" value="1"/>
</dbReference>
<dbReference type="InterPro" id="IPR051121">
    <property type="entry name" value="FAH"/>
</dbReference>
<dbReference type="SUPFAM" id="SSF56529">
    <property type="entry name" value="FAH"/>
    <property type="match status" value="1"/>
</dbReference>
<reference evidence="4 5" key="1">
    <citation type="submission" date="2019-07" db="EMBL/GenBank/DDBJ databases">
        <title>Whole genome shotgun sequence of Segetibacter aerophilus NBRC 106135.</title>
        <authorList>
            <person name="Hosoyama A."/>
            <person name="Uohara A."/>
            <person name="Ohji S."/>
            <person name="Ichikawa N."/>
        </authorList>
    </citation>
    <scope>NUCLEOTIDE SEQUENCE [LARGE SCALE GENOMIC DNA]</scope>
    <source>
        <strain evidence="4 5">NBRC 106135</strain>
    </source>
</reference>
<dbReference type="AlphaFoldDB" id="A0A512B9G4"/>
<dbReference type="Proteomes" id="UP000321513">
    <property type="component" value="Unassembled WGS sequence"/>
</dbReference>
<keyword evidence="2" id="KW-0479">Metal-binding</keyword>
<gene>
    <name evidence="4" type="ORF">SAE01_09530</name>
</gene>
<dbReference type="EMBL" id="BJYT01000002">
    <property type="protein sequence ID" value="GEO08457.1"/>
    <property type="molecule type" value="Genomic_DNA"/>
</dbReference>
<dbReference type="PANTHER" id="PTHR42796:SF7">
    <property type="entry name" value="2-DEHYDRO-3-DEOXY-D-ARABINONATE DEHYDRATASE"/>
    <property type="match status" value="1"/>
</dbReference>
<dbReference type="GO" id="GO:0046872">
    <property type="term" value="F:metal ion binding"/>
    <property type="evidence" value="ECO:0007669"/>
    <property type="project" value="UniProtKB-KW"/>
</dbReference>
<dbReference type="InterPro" id="IPR011234">
    <property type="entry name" value="Fumarylacetoacetase-like_C"/>
</dbReference>
<feature type="domain" description="Fumarylacetoacetase-like C-terminal" evidence="3">
    <location>
        <begin position="103"/>
        <end position="277"/>
    </location>
</feature>
<dbReference type="RefSeq" id="WP_147202514.1">
    <property type="nucleotide sequence ID" value="NZ_BJYT01000002.1"/>
</dbReference>
<proteinExistence type="inferred from homology"/>
<keyword evidence="5" id="KW-1185">Reference proteome</keyword>
<comment type="similarity">
    <text evidence="1">Belongs to the FAH family.</text>
</comment>
<evidence type="ECO:0000313" key="4">
    <source>
        <dbReference type="EMBL" id="GEO08457.1"/>
    </source>
</evidence>
<evidence type="ECO:0000313" key="5">
    <source>
        <dbReference type="Proteomes" id="UP000321513"/>
    </source>
</evidence>
<protein>
    <recommendedName>
        <fullName evidence="3">Fumarylacetoacetase-like C-terminal domain-containing protein</fullName>
    </recommendedName>
</protein>
<dbReference type="Pfam" id="PF01557">
    <property type="entry name" value="FAA_hydrolase"/>
    <property type="match status" value="1"/>
</dbReference>
<sequence>MKLYKTKKGIVIENEENYYLVDNEDWDSYVNDDSLYSKLEKATKELSASSEAKNLITSEIQAPIQSQEIWACGVTYCKSKVGRQEESKDSGGADFYARVYEAERPEIFFKATAYRTVGHGDKVAIRKDSTWDVPEPELTLAVTSSGKIIGYTVGNDISSRSIEGENPLYLPQAKSYDASAAVGPCIYVTDKPLPADTQIQMQILREGKVVFEGEVGIDQIKRKFEELVSYLYRETSFPYGCLVMTGTGIVPSSDFTLKKDDEIRITIQHIGTLVNTVK</sequence>
<accession>A0A512B9G4</accession>
<name>A0A512B9G4_9BACT</name>
<organism evidence="4 5">
    <name type="scientific">Segetibacter aerophilus</name>
    <dbReference type="NCBI Taxonomy" id="670293"/>
    <lineage>
        <taxon>Bacteria</taxon>
        <taxon>Pseudomonadati</taxon>
        <taxon>Bacteroidota</taxon>
        <taxon>Chitinophagia</taxon>
        <taxon>Chitinophagales</taxon>
        <taxon>Chitinophagaceae</taxon>
        <taxon>Segetibacter</taxon>
    </lineage>
</organism>
<evidence type="ECO:0000256" key="1">
    <source>
        <dbReference type="ARBA" id="ARBA00010211"/>
    </source>
</evidence>
<dbReference type="OrthoDB" id="9779415at2"/>
<dbReference type="InterPro" id="IPR036663">
    <property type="entry name" value="Fumarylacetoacetase_C_sf"/>
</dbReference>